<dbReference type="PANTHER" id="PTHR45885">
    <property type="entry name" value="CELL DIVISION CYCLE 5-LIKE PROTEIN"/>
    <property type="match status" value="1"/>
</dbReference>
<dbReference type="PROSITE" id="PS51294">
    <property type="entry name" value="HTH_MYB"/>
    <property type="match status" value="2"/>
</dbReference>
<keyword evidence="9" id="KW-0539">Nucleus</keyword>
<dbReference type="PANTHER" id="PTHR45885:SF1">
    <property type="entry name" value="CELL DIVISION CYCLE 5-LIKE PROTEIN"/>
    <property type="match status" value="1"/>
</dbReference>
<evidence type="ECO:0000256" key="2">
    <source>
        <dbReference type="ARBA" id="ARBA00010506"/>
    </source>
</evidence>
<dbReference type="GO" id="GO:0003677">
    <property type="term" value="F:DNA binding"/>
    <property type="evidence" value="ECO:0007669"/>
    <property type="project" value="UniProtKB-KW"/>
</dbReference>
<feature type="domain" description="Myb-like" evidence="11">
    <location>
        <begin position="53"/>
        <end position="102"/>
    </location>
</feature>
<feature type="region of interest" description="Disordered" evidence="10">
    <location>
        <begin position="107"/>
        <end position="129"/>
    </location>
</feature>
<dbReference type="Gene3D" id="1.10.10.60">
    <property type="entry name" value="Homeodomain-like"/>
    <property type="match status" value="2"/>
</dbReference>
<dbReference type="CDD" id="cd11659">
    <property type="entry name" value="SANT_CDC5_II"/>
    <property type="match status" value="1"/>
</dbReference>
<proteinExistence type="inferred from homology"/>
<dbReference type="GO" id="GO:0000398">
    <property type="term" value="P:mRNA splicing, via spliceosome"/>
    <property type="evidence" value="ECO:0007669"/>
    <property type="project" value="InterPro"/>
</dbReference>
<reference evidence="13" key="1">
    <citation type="submission" date="2015-01" db="EMBL/GenBank/DDBJ databases">
        <authorList>
            <person name="Durling Mikael"/>
        </authorList>
    </citation>
    <scope>NUCLEOTIDE SEQUENCE</scope>
</reference>
<comment type="similarity">
    <text evidence="1">Belongs to the TSR2 family.</text>
</comment>
<feature type="compositionally biased region" description="Acidic residues" evidence="10">
    <location>
        <begin position="270"/>
        <end position="307"/>
    </location>
</feature>
<keyword evidence="3" id="KW-0698">rRNA processing</keyword>
<dbReference type="CDD" id="cd00167">
    <property type="entry name" value="SANT"/>
    <property type="match status" value="1"/>
</dbReference>
<keyword evidence="7" id="KW-0238">DNA-binding</keyword>
<dbReference type="SUPFAM" id="SSF46689">
    <property type="entry name" value="Homeodomain-like"/>
    <property type="match status" value="1"/>
</dbReference>
<dbReference type="PROSITE" id="PS50090">
    <property type="entry name" value="MYB_LIKE"/>
    <property type="match status" value="2"/>
</dbReference>
<gene>
    <name evidence="13" type="ORF">BN869_000013117_1</name>
</gene>
<feature type="domain" description="Myb-like" evidence="11">
    <location>
        <begin position="1"/>
        <end position="52"/>
    </location>
</feature>
<dbReference type="Pfam" id="PF13921">
    <property type="entry name" value="Myb_DNA-bind_6"/>
    <property type="match status" value="1"/>
</dbReference>
<keyword evidence="4" id="KW-0507">mRNA processing</keyword>
<evidence type="ECO:0000259" key="11">
    <source>
        <dbReference type="PROSITE" id="PS50090"/>
    </source>
</evidence>
<evidence type="ECO:0000256" key="4">
    <source>
        <dbReference type="ARBA" id="ARBA00022664"/>
    </source>
</evidence>
<evidence type="ECO:0000256" key="7">
    <source>
        <dbReference type="ARBA" id="ARBA00023125"/>
    </source>
</evidence>
<dbReference type="InterPro" id="IPR009057">
    <property type="entry name" value="Homeodomain-like_sf"/>
</dbReference>
<feature type="domain" description="HTH myb-type" evidence="12">
    <location>
        <begin position="57"/>
        <end position="106"/>
    </location>
</feature>
<dbReference type="InterPro" id="IPR019398">
    <property type="entry name" value="Pre-rRNA_process_TSR2"/>
</dbReference>
<keyword evidence="6" id="KW-0677">Repeat</keyword>
<dbReference type="GO" id="GO:0000974">
    <property type="term" value="C:Prp19 complex"/>
    <property type="evidence" value="ECO:0007669"/>
    <property type="project" value="InterPro"/>
</dbReference>
<dbReference type="SMART" id="SM00717">
    <property type="entry name" value="SANT"/>
    <property type="match status" value="2"/>
</dbReference>
<feature type="region of interest" description="Disordered" evidence="10">
    <location>
        <begin position="263"/>
        <end position="307"/>
    </location>
</feature>
<keyword evidence="8" id="KW-0508">mRNA splicing</keyword>
<dbReference type="InterPro" id="IPR047240">
    <property type="entry name" value="SANT_CDC5L_II"/>
</dbReference>
<dbReference type="Pfam" id="PF10273">
    <property type="entry name" value="WGG"/>
    <property type="match status" value="1"/>
</dbReference>
<evidence type="ECO:0000256" key="1">
    <source>
        <dbReference type="ARBA" id="ARBA00006524"/>
    </source>
</evidence>
<evidence type="ECO:0000256" key="5">
    <source>
        <dbReference type="ARBA" id="ARBA00022728"/>
    </source>
</evidence>
<dbReference type="GO" id="GO:0006364">
    <property type="term" value="P:rRNA processing"/>
    <property type="evidence" value="ECO:0007669"/>
    <property type="project" value="UniProtKB-KW"/>
</dbReference>
<keyword evidence="5" id="KW-0747">Spliceosome</keyword>
<dbReference type="InterPro" id="IPR017930">
    <property type="entry name" value="Myb_dom"/>
</dbReference>
<dbReference type="EMBL" id="CDPU01000084">
    <property type="protein sequence ID" value="CEO57059.1"/>
    <property type="molecule type" value="Genomic_DNA"/>
</dbReference>
<name>A0A0B7KIS8_BIOOC</name>
<dbReference type="InterPro" id="IPR001005">
    <property type="entry name" value="SANT/Myb"/>
</dbReference>
<feature type="region of interest" description="Disordered" evidence="10">
    <location>
        <begin position="179"/>
        <end position="199"/>
    </location>
</feature>
<protein>
    <recommendedName>
        <fullName evidence="14">Myb-like domain-containing protein</fullName>
    </recommendedName>
</protein>
<evidence type="ECO:0000256" key="10">
    <source>
        <dbReference type="SAM" id="MobiDB-lite"/>
    </source>
</evidence>
<evidence type="ECO:0000259" key="12">
    <source>
        <dbReference type="PROSITE" id="PS51294"/>
    </source>
</evidence>
<evidence type="ECO:0000256" key="9">
    <source>
        <dbReference type="ARBA" id="ARBA00023242"/>
    </source>
</evidence>
<evidence type="ECO:0000256" key="6">
    <source>
        <dbReference type="ARBA" id="ARBA00022737"/>
    </source>
</evidence>
<dbReference type="GO" id="GO:0005681">
    <property type="term" value="C:spliceosomal complex"/>
    <property type="evidence" value="ECO:0007669"/>
    <property type="project" value="UniProtKB-KW"/>
</dbReference>
<dbReference type="AlphaFoldDB" id="A0A0B7KIS8"/>
<comment type="similarity">
    <text evidence="2">Belongs to the CEF1 family.</text>
</comment>
<accession>A0A0B7KIS8</accession>
<evidence type="ECO:0008006" key="14">
    <source>
        <dbReference type="Google" id="ProtNLM"/>
    </source>
</evidence>
<feature type="domain" description="HTH myb-type" evidence="12">
    <location>
        <begin position="1"/>
        <end position="56"/>
    </location>
</feature>
<dbReference type="InterPro" id="IPR047242">
    <property type="entry name" value="CDC5L/Cef1"/>
</dbReference>
<organism evidence="13">
    <name type="scientific">Bionectria ochroleuca</name>
    <name type="common">Gliocladium roseum</name>
    <dbReference type="NCBI Taxonomy" id="29856"/>
    <lineage>
        <taxon>Eukaryota</taxon>
        <taxon>Fungi</taxon>
        <taxon>Dikarya</taxon>
        <taxon>Ascomycota</taxon>
        <taxon>Pezizomycotina</taxon>
        <taxon>Sordariomycetes</taxon>
        <taxon>Hypocreomycetidae</taxon>
        <taxon>Hypocreales</taxon>
        <taxon>Bionectriaceae</taxon>
        <taxon>Clonostachys</taxon>
    </lineage>
</organism>
<sequence>MPVVKERVWTSIEDEMRKASVSKDGLSQWARISSLLARKTPKQCKARWSKWLDSGIKKIEWSKVEDEKLLHLATIMPTQWRTIAPTVGRTANQCLGRYQELLDEAEARESSGLGLTGPEGGETQAPSADNNNFEQSVVYALHLWPALTLSVQNNWGGPDSSDKRDWSAGAIANLFPKFTDATPDEKTSKKTNAPEEPDMEGVETVLLQIMVDEFEVNVDDDSGADVATPTMRARAQCAIGVFDEYNSLRERFTNRQGKKVDQLFKKAEDTDQDTDWESDDSGDGEEDGDGADVAMDDAPPDTIDLEEDEKEMLGEARGRLANTQGKKAKKKGS</sequence>
<evidence type="ECO:0000256" key="3">
    <source>
        <dbReference type="ARBA" id="ARBA00022552"/>
    </source>
</evidence>
<evidence type="ECO:0000313" key="13">
    <source>
        <dbReference type="EMBL" id="CEO57059.1"/>
    </source>
</evidence>
<evidence type="ECO:0000256" key="8">
    <source>
        <dbReference type="ARBA" id="ARBA00023187"/>
    </source>
</evidence>